<dbReference type="PROSITE" id="PS51819">
    <property type="entry name" value="VOC"/>
    <property type="match status" value="1"/>
</dbReference>
<evidence type="ECO:0000313" key="3">
    <source>
        <dbReference type="Proteomes" id="UP000640052"/>
    </source>
</evidence>
<accession>A0A919QG89</accession>
<comment type="caution">
    <text evidence="2">The sequence shown here is derived from an EMBL/GenBank/DDBJ whole genome shotgun (WGS) entry which is preliminary data.</text>
</comment>
<feature type="domain" description="VOC" evidence="1">
    <location>
        <begin position="4"/>
        <end position="113"/>
    </location>
</feature>
<reference evidence="2" key="1">
    <citation type="submission" date="2021-01" db="EMBL/GenBank/DDBJ databases">
        <title>Whole genome shotgun sequence of Acrocarpospora phusangensis NBRC 108782.</title>
        <authorList>
            <person name="Komaki H."/>
            <person name="Tamura T."/>
        </authorList>
    </citation>
    <scope>NUCLEOTIDE SEQUENCE</scope>
    <source>
        <strain evidence="2">NBRC 108782</strain>
    </source>
</reference>
<dbReference type="Proteomes" id="UP000640052">
    <property type="component" value="Unassembled WGS sequence"/>
</dbReference>
<evidence type="ECO:0000313" key="2">
    <source>
        <dbReference type="EMBL" id="GIH28238.1"/>
    </source>
</evidence>
<dbReference type="RefSeq" id="WP_239162146.1">
    <property type="nucleotide sequence ID" value="NZ_BOOA01000075.1"/>
</dbReference>
<sequence length="113" mass="12075">MIGVVAQVVVDCREPGALADFWGRIVGGEVTHRDPGWSFVDPPAGVRIAFQRVPEGKATKNRLHLDITVDDVESAVREAVSAGASVPGTLQRDAQGAFQVVQDPEGNEFCFVS</sequence>
<dbReference type="InterPro" id="IPR029068">
    <property type="entry name" value="Glyas_Bleomycin-R_OHBP_Dase"/>
</dbReference>
<dbReference type="Gene3D" id="3.10.180.10">
    <property type="entry name" value="2,3-Dihydroxybiphenyl 1,2-Dioxygenase, domain 1"/>
    <property type="match status" value="1"/>
</dbReference>
<dbReference type="AlphaFoldDB" id="A0A919QG89"/>
<organism evidence="2 3">
    <name type="scientific">Acrocarpospora phusangensis</name>
    <dbReference type="NCBI Taxonomy" id="1070424"/>
    <lineage>
        <taxon>Bacteria</taxon>
        <taxon>Bacillati</taxon>
        <taxon>Actinomycetota</taxon>
        <taxon>Actinomycetes</taxon>
        <taxon>Streptosporangiales</taxon>
        <taxon>Streptosporangiaceae</taxon>
        <taxon>Acrocarpospora</taxon>
    </lineage>
</organism>
<proteinExistence type="predicted"/>
<dbReference type="Pfam" id="PF18029">
    <property type="entry name" value="Glyoxalase_6"/>
    <property type="match status" value="1"/>
</dbReference>
<evidence type="ECO:0000259" key="1">
    <source>
        <dbReference type="PROSITE" id="PS51819"/>
    </source>
</evidence>
<dbReference type="PANTHER" id="PTHR35908:SF1">
    <property type="entry name" value="CONSERVED PROTEIN"/>
    <property type="match status" value="1"/>
</dbReference>
<name>A0A919QG89_9ACTN</name>
<dbReference type="CDD" id="cd06587">
    <property type="entry name" value="VOC"/>
    <property type="match status" value="1"/>
</dbReference>
<keyword evidence="3" id="KW-1185">Reference proteome</keyword>
<dbReference type="PANTHER" id="PTHR35908">
    <property type="entry name" value="HYPOTHETICAL FUSION PROTEIN"/>
    <property type="match status" value="1"/>
</dbReference>
<gene>
    <name evidence="2" type="ORF">Aph01nite_65480</name>
</gene>
<dbReference type="SUPFAM" id="SSF54593">
    <property type="entry name" value="Glyoxalase/Bleomycin resistance protein/Dihydroxybiphenyl dioxygenase"/>
    <property type="match status" value="1"/>
</dbReference>
<dbReference type="EMBL" id="BOOA01000075">
    <property type="protein sequence ID" value="GIH28238.1"/>
    <property type="molecule type" value="Genomic_DNA"/>
</dbReference>
<protein>
    <submittedName>
        <fullName evidence="2">Glyoxalase</fullName>
    </submittedName>
</protein>
<dbReference type="InterPro" id="IPR041581">
    <property type="entry name" value="Glyoxalase_6"/>
</dbReference>
<dbReference type="InterPro" id="IPR037523">
    <property type="entry name" value="VOC_core"/>
</dbReference>